<comment type="caution">
    <text evidence="1">The sequence shown here is derived from an EMBL/GenBank/DDBJ whole genome shotgun (WGS) entry which is preliminary data.</text>
</comment>
<organism evidence="1 2">
    <name type="scientific">Linnemannia gamsii</name>
    <dbReference type="NCBI Taxonomy" id="64522"/>
    <lineage>
        <taxon>Eukaryota</taxon>
        <taxon>Fungi</taxon>
        <taxon>Fungi incertae sedis</taxon>
        <taxon>Mucoromycota</taxon>
        <taxon>Mortierellomycotina</taxon>
        <taxon>Mortierellomycetes</taxon>
        <taxon>Mortierellales</taxon>
        <taxon>Mortierellaceae</taxon>
        <taxon>Linnemannia</taxon>
    </lineage>
</organism>
<proteinExistence type="predicted"/>
<keyword evidence="2" id="KW-1185">Reference proteome</keyword>
<evidence type="ECO:0000313" key="1">
    <source>
        <dbReference type="EMBL" id="KAG0277214.1"/>
    </source>
</evidence>
<accession>A0ABQ7JK18</accession>
<dbReference type="Gene3D" id="3.80.10.10">
    <property type="entry name" value="Ribonuclease Inhibitor"/>
    <property type="match status" value="1"/>
</dbReference>
<gene>
    <name evidence="1" type="ORF">BGZ96_002954</name>
</gene>
<name>A0ABQ7JK18_9FUNG</name>
<dbReference type="InterPro" id="IPR032675">
    <property type="entry name" value="LRR_dom_sf"/>
</dbReference>
<evidence type="ECO:0000313" key="2">
    <source>
        <dbReference type="Proteomes" id="UP001194696"/>
    </source>
</evidence>
<sequence>MPQLVTLRVTDGITKTVFFSLLSNLPNLQELTTGSRFEDYTRDDGVDIPRPEIKFAPSRLQRLHFTSSSSLHQNEDHRMLSEILPWVPDLIEIGVSRLDCKIAIAIIFNCPQLQSLRHNTHKGAICQRYGGARVDNSPGIVLCNSIHLTEFDGVRLKIEASSLVLNPWICEGLVELRLQIVGVTRLTEEEEMDYKQGLLLRRLNRTLLEAETKALEKYEEVRKQHCKIYGQLAKLVHLKTLELGMEYRVITLFRTGAVVNID</sequence>
<dbReference type="Proteomes" id="UP001194696">
    <property type="component" value="Unassembled WGS sequence"/>
</dbReference>
<dbReference type="EMBL" id="JAAAIM010001596">
    <property type="protein sequence ID" value="KAG0277214.1"/>
    <property type="molecule type" value="Genomic_DNA"/>
</dbReference>
<protein>
    <submittedName>
        <fullName evidence="1">Uncharacterized protein</fullName>
    </submittedName>
</protein>
<reference evidence="1 2" key="1">
    <citation type="journal article" date="2020" name="Fungal Divers.">
        <title>Resolving the Mortierellaceae phylogeny through synthesis of multi-gene phylogenetics and phylogenomics.</title>
        <authorList>
            <person name="Vandepol N."/>
            <person name="Liber J."/>
            <person name="Desiro A."/>
            <person name="Na H."/>
            <person name="Kennedy M."/>
            <person name="Barry K."/>
            <person name="Grigoriev I.V."/>
            <person name="Miller A.N."/>
            <person name="O'Donnell K."/>
            <person name="Stajich J.E."/>
            <person name="Bonito G."/>
        </authorList>
    </citation>
    <scope>NUCLEOTIDE SEQUENCE [LARGE SCALE GENOMIC DNA]</scope>
    <source>
        <strain evidence="1 2">AD045</strain>
    </source>
</reference>